<name>A0ABS3HS20_9ENTE</name>
<gene>
    <name evidence="2" type="ORF">DOK76_02875</name>
</gene>
<dbReference type="RefSeq" id="WP_206964851.1">
    <property type="nucleotide sequence ID" value="NZ_JAFLVX010000009.1"/>
</dbReference>
<accession>A0ABS3HS20</accession>
<protein>
    <recommendedName>
        <fullName evidence="4">DUF4352 domain-containing protein</fullName>
    </recommendedName>
</protein>
<evidence type="ECO:0000256" key="1">
    <source>
        <dbReference type="SAM" id="Phobius"/>
    </source>
</evidence>
<dbReference type="PROSITE" id="PS00116">
    <property type="entry name" value="DNA_POLYMERASE_B"/>
    <property type="match status" value="1"/>
</dbReference>
<dbReference type="Proteomes" id="UP000664857">
    <property type="component" value="Unassembled WGS sequence"/>
</dbReference>
<sequence>MNFTRKFFQAIADTVAILSSLWLFIILMFVGIFFLYVFTGYLMNPFLPFGLFFIYVLFCRSENYQGVGWIIAIIFTIIMLTVGKLPIPEEQAEIEKSKANEEYAKEQAKIIHTAKLVSFEDSEGNEFIREAEELEKDQEPQKRYKIKEGDKVSLTFILHVKDSEETEYPKASEVELDSYYVDTDSVYLSLYSLSEISYNENTGELTANSAINFTDYVSSGDGSFRLQLVSNADNLVGYKSNLTYFNIAYEDAYPEEEEIIESSESSEKVTVPSEVPKAPAEDVVITEGNVEDWEHILDDWEIEEAREQAVFYE</sequence>
<feature type="transmembrane region" description="Helical" evidence="1">
    <location>
        <begin position="12"/>
        <end position="36"/>
    </location>
</feature>
<proteinExistence type="predicted"/>
<feature type="transmembrane region" description="Helical" evidence="1">
    <location>
        <begin position="66"/>
        <end position="87"/>
    </location>
</feature>
<evidence type="ECO:0000313" key="3">
    <source>
        <dbReference type="Proteomes" id="UP000664857"/>
    </source>
</evidence>
<organism evidence="2 3">
    <name type="scientific">Candidatus Vagococcus giribetii</name>
    <dbReference type="NCBI Taxonomy" id="2230876"/>
    <lineage>
        <taxon>Bacteria</taxon>
        <taxon>Bacillati</taxon>
        <taxon>Bacillota</taxon>
        <taxon>Bacilli</taxon>
        <taxon>Lactobacillales</taxon>
        <taxon>Enterococcaceae</taxon>
        <taxon>Vagococcus</taxon>
    </lineage>
</organism>
<dbReference type="EMBL" id="JAFLVX010000009">
    <property type="protein sequence ID" value="MBO0475997.1"/>
    <property type="molecule type" value="Genomic_DNA"/>
</dbReference>
<evidence type="ECO:0000313" key="2">
    <source>
        <dbReference type="EMBL" id="MBO0475997.1"/>
    </source>
</evidence>
<keyword evidence="3" id="KW-1185">Reference proteome</keyword>
<keyword evidence="1" id="KW-0812">Transmembrane</keyword>
<feature type="transmembrane region" description="Helical" evidence="1">
    <location>
        <begin position="42"/>
        <end position="59"/>
    </location>
</feature>
<keyword evidence="1" id="KW-1133">Transmembrane helix</keyword>
<keyword evidence="1" id="KW-0472">Membrane</keyword>
<dbReference type="InterPro" id="IPR017964">
    <property type="entry name" value="DNA-dir_DNA_pol_B_CS"/>
</dbReference>
<comment type="caution">
    <text evidence="2">The sequence shown here is derived from an EMBL/GenBank/DDBJ whole genome shotgun (WGS) entry which is preliminary data.</text>
</comment>
<reference evidence="2 3" key="1">
    <citation type="submission" date="2021-03" db="EMBL/GenBank/DDBJ databases">
        <title>Enterococcal diversity collection.</title>
        <authorList>
            <person name="Gilmore M.S."/>
            <person name="Schwartzman J."/>
            <person name="Van Tyne D."/>
            <person name="Martin M."/>
            <person name="Earl A.M."/>
            <person name="Manson A.L."/>
            <person name="Straub T."/>
            <person name="Salamzade R."/>
            <person name="Saavedra J."/>
            <person name="Lebreton F."/>
            <person name="Prichula J."/>
            <person name="Schaufler K."/>
            <person name="Gaca A."/>
            <person name="Sgardioli B."/>
            <person name="Wagenaar J."/>
            <person name="Strong T."/>
        </authorList>
    </citation>
    <scope>NUCLEOTIDE SEQUENCE [LARGE SCALE GENOMIC DNA]</scope>
    <source>
        <strain evidence="2 3">DIV0080</strain>
    </source>
</reference>
<evidence type="ECO:0008006" key="4">
    <source>
        <dbReference type="Google" id="ProtNLM"/>
    </source>
</evidence>